<protein>
    <submittedName>
        <fullName evidence="1">Uncharacterized protein</fullName>
    </submittedName>
</protein>
<dbReference type="EMBL" id="AP018828">
    <property type="protein sequence ID" value="BBF81611.1"/>
    <property type="molecule type" value="Genomic_DNA"/>
</dbReference>
<reference evidence="2" key="2">
    <citation type="journal article" date="2017" name="Plant Physiol. Biochem.">
        <title>Differential oxidative and antioxidative response of duckweed Lemna minor toward plant growth promoting/inhibiting bacteria.</title>
        <authorList>
            <person name="Ishizawa H."/>
            <person name="Kuroda M."/>
            <person name="Morikawa M."/>
            <person name="Ike M."/>
        </authorList>
    </citation>
    <scope>NUCLEOTIDE SEQUENCE [LARGE SCALE GENOMIC DNA]</scope>
    <source>
        <strain evidence="2">M6</strain>
    </source>
</reference>
<sequence>MPVSVDKALRTVRRKGWEPTPTDDGLWSLAHVVLSTDELIALAAALVAAEPKAAPADDPTRQK</sequence>
<evidence type="ECO:0000313" key="1">
    <source>
        <dbReference type="EMBL" id="BBF81611.1"/>
    </source>
</evidence>
<dbReference type="OrthoDB" id="9962404at2"/>
<dbReference type="AlphaFoldDB" id="A0A3G9G6Y4"/>
<name>A0A3G9G6Y4_9CAUL</name>
<proteinExistence type="predicted"/>
<reference evidence="2" key="1">
    <citation type="journal article" date="2017" name="Biotechnol. Biofuels">
        <title>Evaluation of environmental bacterial communities as a factor affecting the growth of duckweed Lemna minor.</title>
        <authorList>
            <person name="Ishizawa H."/>
            <person name="Kuroda M."/>
            <person name="Morikawa M."/>
            <person name="Ike M."/>
        </authorList>
    </citation>
    <scope>NUCLEOTIDE SEQUENCE [LARGE SCALE GENOMIC DNA]</scope>
    <source>
        <strain evidence="2">M6</strain>
    </source>
</reference>
<dbReference type="RefSeq" id="WP_126423067.1">
    <property type="nucleotide sequence ID" value="NZ_AP018828.1"/>
</dbReference>
<organism evidence="1 2">
    <name type="scientific">Asticcacaulis excentricus</name>
    <dbReference type="NCBI Taxonomy" id="78587"/>
    <lineage>
        <taxon>Bacteria</taxon>
        <taxon>Pseudomonadati</taxon>
        <taxon>Pseudomonadota</taxon>
        <taxon>Alphaproteobacteria</taxon>
        <taxon>Caulobacterales</taxon>
        <taxon>Caulobacteraceae</taxon>
        <taxon>Asticcacaulis</taxon>
    </lineage>
</organism>
<evidence type="ECO:0000313" key="2">
    <source>
        <dbReference type="Proteomes" id="UP000278756"/>
    </source>
</evidence>
<accession>A0A3G9G6Y4</accession>
<dbReference type="Proteomes" id="UP000278756">
    <property type="component" value="Chromosome 2"/>
</dbReference>
<gene>
    <name evidence="1" type="ORF">EM6_2213</name>
</gene>